<sequence>MLNRNADRFFPNPYSDYKPVQNVTVNDLVNQKYCKEYMEEKASECILHLKPNSSSKYCSGKVYTGNLGLVFMCYKLLSNDQFENNSNQLKHYVKSCIAANEEYVEINPYSGSKDIAFFSGKGGLYIMGFIASKILGEENHAQRYAQHYANLARICETIDFLPNGSDELFVGRAGYLCGLLLVKKYFKLEILPKFEINRICNSVIRSGCMYSNKINSSSPLMYAYHNTEYLGAAHGLSGILQILLSYPEYLSEHPEADLYVKRSVDFILSLQKQNGNFPTAMDEISHIKPRHDSQERIHWCHGAGGVIFLMAKAFLHYKDQKYLNSCIKCGELIWNFGLLKKGPGICHGVAGNGYAFLILYRLTKDPKYLYRANKFAEFLSTKQFNDEARVPDSPFSLFEGLAGTVCFLSDLLNPQNAEFPLIPIF</sequence>
<dbReference type="GO" id="GO:0005886">
    <property type="term" value="C:plasma membrane"/>
    <property type="evidence" value="ECO:0007669"/>
    <property type="project" value="TreeGrafter"/>
</dbReference>
<feature type="binding site" evidence="2">
    <location>
        <position position="346"/>
    </location>
    <ligand>
        <name>Zn(2+)</name>
        <dbReference type="ChEBI" id="CHEBI:29105"/>
    </ligand>
</feature>
<dbReference type="GO" id="GO:0031179">
    <property type="term" value="P:peptide modification"/>
    <property type="evidence" value="ECO:0007669"/>
    <property type="project" value="InterPro"/>
</dbReference>
<evidence type="ECO:0000313" key="4">
    <source>
        <dbReference type="Proteomes" id="UP000276133"/>
    </source>
</evidence>
<dbReference type="EMBL" id="REGN01000131">
    <property type="protein sequence ID" value="RNA44225.1"/>
    <property type="molecule type" value="Genomic_DNA"/>
</dbReference>
<dbReference type="GO" id="GO:0005975">
    <property type="term" value="P:carbohydrate metabolic process"/>
    <property type="evidence" value="ECO:0007669"/>
    <property type="project" value="InterPro"/>
</dbReference>
<dbReference type="PANTHER" id="PTHR12736">
    <property type="entry name" value="LANC-LIKE PROTEIN"/>
    <property type="match status" value="1"/>
</dbReference>
<dbReference type="GO" id="GO:0046872">
    <property type="term" value="F:metal ion binding"/>
    <property type="evidence" value="ECO:0007669"/>
    <property type="project" value="UniProtKB-KW"/>
</dbReference>
<keyword evidence="2" id="KW-0862">Zinc</keyword>
<organism evidence="3 4">
    <name type="scientific">Brachionus plicatilis</name>
    <name type="common">Marine rotifer</name>
    <name type="synonym">Brachionus muelleri</name>
    <dbReference type="NCBI Taxonomy" id="10195"/>
    <lineage>
        <taxon>Eukaryota</taxon>
        <taxon>Metazoa</taxon>
        <taxon>Spiralia</taxon>
        <taxon>Gnathifera</taxon>
        <taxon>Rotifera</taxon>
        <taxon>Eurotatoria</taxon>
        <taxon>Monogononta</taxon>
        <taxon>Pseudotrocha</taxon>
        <taxon>Ploima</taxon>
        <taxon>Brachionidae</taxon>
        <taxon>Brachionus</taxon>
    </lineage>
</organism>
<comment type="caution">
    <text evidence="3">The sequence shown here is derived from an EMBL/GenBank/DDBJ whole genome shotgun (WGS) entry which is preliminary data.</text>
</comment>
<gene>
    <name evidence="3" type="ORF">BpHYR1_047755</name>
</gene>
<dbReference type="Gene3D" id="1.50.10.10">
    <property type="match status" value="1"/>
</dbReference>
<protein>
    <submittedName>
        <fullName evidence="3">LanC 3 isoform X3</fullName>
    </submittedName>
</protein>
<dbReference type="InterPro" id="IPR007822">
    <property type="entry name" value="LANC-like"/>
</dbReference>
<dbReference type="InterPro" id="IPR020464">
    <property type="entry name" value="LanC-like_prot_euk"/>
</dbReference>
<feature type="binding site" evidence="2">
    <location>
        <position position="347"/>
    </location>
    <ligand>
        <name>Zn(2+)</name>
        <dbReference type="ChEBI" id="CHEBI:29105"/>
    </ligand>
</feature>
<accession>A0A3M7T8E7</accession>
<dbReference type="PANTHER" id="PTHR12736:SF7">
    <property type="entry name" value="LANC-LIKE PROTEIN 3"/>
    <property type="match status" value="1"/>
</dbReference>
<dbReference type="SUPFAM" id="SSF158745">
    <property type="entry name" value="LanC-like"/>
    <property type="match status" value="1"/>
</dbReference>
<name>A0A3M7T8E7_BRAPC</name>
<comment type="similarity">
    <text evidence="1">Belongs to the LanC-like protein family.</text>
</comment>
<dbReference type="FunFam" id="1.50.10.10:FF:000012">
    <property type="entry name" value="LanC-like protein 3"/>
    <property type="match status" value="1"/>
</dbReference>
<keyword evidence="2" id="KW-0479">Metal-binding</keyword>
<dbReference type="PRINTS" id="PR01950">
    <property type="entry name" value="LANCSUPER"/>
</dbReference>
<dbReference type="PRINTS" id="PR01951">
    <property type="entry name" value="LANCEUKARYTE"/>
</dbReference>
<evidence type="ECO:0000313" key="3">
    <source>
        <dbReference type="EMBL" id="RNA44225.1"/>
    </source>
</evidence>
<evidence type="ECO:0000256" key="1">
    <source>
        <dbReference type="ARBA" id="ARBA00007179"/>
    </source>
</evidence>
<evidence type="ECO:0000256" key="2">
    <source>
        <dbReference type="PIRSR" id="PIRSR607822-1"/>
    </source>
</evidence>
<dbReference type="AlphaFoldDB" id="A0A3M7T8E7"/>
<dbReference type="Proteomes" id="UP000276133">
    <property type="component" value="Unassembled WGS sequence"/>
</dbReference>
<feature type="binding site" evidence="2">
    <location>
        <position position="300"/>
    </location>
    <ligand>
        <name>Zn(2+)</name>
        <dbReference type="ChEBI" id="CHEBI:29105"/>
    </ligand>
</feature>
<keyword evidence="4" id="KW-1185">Reference proteome</keyword>
<proteinExistence type="inferred from homology"/>
<dbReference type="Pfam" id="PF05147">
    <property type="entry name" value="LANC_like"/>
    <property type="match status" value="1"/>
</dbReference>
<dbReference type="SMART" id="SM01260">
    <property type="entry name" value="LANC_like"/>
    <property type="match status" value="1"/>
</dbReference>
<dbReference type="InterPro" id="IPR012341">
    <property type="entry name" value="6hp_glycosidase-like_sf"/>
</dbReference>
<reference evidence="3 4" key="1">
    <citation type="journal article" date="2018" name="Sci. Rep.">
        <title>Genomic signatures of local adaptation to the degree of environmental predictability in rotifers.</title>
        <authorList>
            <person name="Franch-Gras L."/>
            <person name="Hahn C."/>
            <person name="Garcia-Roger E.M."/>
            <person name="Carmona M.J."/>
            <person name="Serra M."/>
            <person name="Gomez A."/>
        </authorList>
    </citation>
    <scope>NUCLEOTIDE SEQUENCE [LARGE SCALE GENOMIC DNA]</scope>
    <source>
        <strain evidence="3">HYR1</strain>
    </source>
</reference>
<dbReference type="OrthoDB" id="10257263at2759"/>
<dbReference type="CDD" id="cd04794">
    <property type="entry name" value="euk_LANCL"/>
    <property type="match status" value="1"/>
</dbReference>